<organism evidence="2 3">
    <name type="scientific">Spinacia oleracea</name>
    <name type="common">Spinach</name>
    <dbReference type="NCBI Taxonomy" id="3562"/>
    <lineage>
        <taxon>Eukaryota</taxon>
        <taxon>Viridiplantae</taxon>
        <taxon>Streptophyta</taxon>
        <taxon>Embryophyta</taxon>
        <taxon>Tracheophyta</taxon>
        <taxon>Spermatophyta</taxon>
        <taxon>Magnoliopsida</taxon>
        <taxon>eudicotyledons</taxon>
        <taxon>Gunneridae</taxon>
        <taxon>Pentapetalae</taxon>
        <taxon>Caryophyllales</taxon>
        <taxon>Chenopodiaceae</taxon>
        <taxon>Chenopodioideae</taxon>
        <taxon>Anserineae</taxon>
        <taxon>Spinacia</taxon>
    </lineage>
</organism>
<dbReference type="Proteomes" id="UP000813463">
    <property type="component" value="Chromosome 4"/>
</dbReference>
<dbReference type="GO" id="GO:0016255">
    <property type="term" value="P:attachment of GPI anchor to protein"/>
    <property type="evidence" value="ECO:0000318"/>
    <property type="project" value="GO_Central"/>
</dbReference>
<evidence type="ECO:0000313" key="2">
    <source>
        <dbReference type="Proteomes" id="UP000813463"/>
    </source>
</evidence>
<protein>
    <submittedName>
        <fullName evidence="3">Uncharacterized protein isoform X1</fullName>
    </submittedName>
</protein>
<keyword evidence="1" id="KW-1133">Transmembrane helix</keyword>
<gene>
    <name evidence="3" type="primary">LOC110802887</name>
</gene>
<dbReference type="GeneID" id="110802887"/>
<dbReference type="KEGG" id="soe:110802887"/>
<feature type="transmembrane region" description="Helical" evidence="1">
    <location>
        <begin position="643"/>
        <end position="665"/>
    </location>
</feature>
<feature type="transmembrane region" description="Helical" evidence="1">
    <location>
        <begin position="20"/>
        <end position="46"/>
    </location>
</feature>
<feature type="transmembrane region" description="Helical" evidence="1">
    <location>
        <begin position="695"/>
        <end position="714"/>
    </location>
</feature>
<feature type="transmembrane region" description="Helical" evidence="1">
    <location>
        <begin position="516"/>
        <end position="537"/>
    </location>
</feature>
<name>A0A9R0JCP5_SPIOL</name>
<proteinExistence type="predicted"/>
<dbReference type="PANTHER" id="PTHR13304">
    <property type="entry name" value="GLYCOSYLPHOSPHATIDYLINOSITOL ANCHOR ATTACHMENT 1 PROTEIN"/>
    <property type="match status" value="1"/>
</dbReference>
<dbReference type="GO" id="GO:0042765">
    <property type="term" value="C:GPI-anchor transamidase complex"/>
    <property type="evidence" value="ECO:0000318"/>
    <property type="project" value="GO_Central"/>
</dbReference>
<keyword evidence="1" id="KW-0812">Transmembrane</keyword>
<sequence length="719" mass="78645">MESNPESGSPKKKPRPLVRIVLLLMSHRVLVSFLCCIAGVIALLLLPVLAKNTYISENALMPGSANPMLSANDVLDADKLVAEIMSLSLEGDTAGIEIPRILMKRVGDLGAEVSQFQFYPRPNKFHPLHFFSSHDSDSNQENATCASPAISTVGIVRAPHGDGKEAIILVTAYNAVNPDNGEALSLGVAYSVFSLLTQVTWLAKDIIWLAADSRYGEHEAVAAWLREYYAPTFYSTDKTHTNMCSAKNPHQEIEENHVVGAESFEGLRRAGTMAAALVIKVNVNKDSQESLSIYAEASNGQMPNLDLINVVNYLAVHRQGLHVRVGKLWSLLESKCLKMIGGTIEFLGNLARSLNPQWGFGIPESEYVEGTATLASSLYAQALGVPTGSHGAFRDYQVDAVTLAISSKASPYNKAKRSEFLLRSGRLIEGTIRSVNNLLEKFHQSFFLYLLTGPSKFVSVGVYMIAFALLIAPLPVVAASLYSDGVPKSDIIKSCASGSSSMNKCNKKSSWRWLQAAKSVFVIHIWGVVVASLPYFICQIPNGTSFSCGVSWILLSLVSLNICYQVFGSPYSSFKSSELHKHKHKQEWGVLKSVMIAAAFIGLSLMSVVNFAAAEIGALLLVPFCLMAHPLKLDMQDLTLKAFSRIACNIVLGLLLFPPLTFFAIQGLSEGFSNIDVGGFWTWVESLWVWNSATYLYVVLVHLPCWLLCIHILLHPCSF</sequence>
<feature type="transmembrane region" description="Helical" evidence="1">
    <location>
        <begin position="460"/>
        <end position="482"/>
    </location>
</feature>
<keyword evidence="2" id="KW-1185">Reference proteome</keyword>
<feature type="transmembrane region" description="Helical" evidence="1">
    <location>
        <begin position="612"/>
        <end position="631"/>
    </location>
</feature>
<dbReference type="OrthoDB" id="445301at2759"/>
<dbReference type="Pfam" id="PF04114">
    <property type="entry name" value="Gaa1"/>
    <property type="match status" value="1"/>
</dbReference>
<dbReference type="RefSeq" id="XP_021864034.1">
    <property type="nucleotide sequence ID" value="XM_022008342.2"/>
</dbReference>
<dbReference type="InterPro" id="IPR007246">
    <property type="entry name" value="Gaa1"/>
</dbReference>
<dbReference type="PIRSF" id="PIRSF036762">
    <property type="entry name" value="GAA1"/>
    <property type="match status" value="1"/>
</dbReference>
<keyword evidence="1" id="KW-0472">Membrane</keyword>
<feature type="transmembrane region" description="Helical" evidence="1">
    <location>
        <begin position="549"/>
        <end position="567"/>
    </location>
</feature>
<accession>A0A9R0JCP5</accession>
<evidence type="ECO:0000256" key="1">
    <source>
        <dbReference type="SAM" id="Phobius"/>
    </source>
</evidence>
<dbReference type="AlphaFoldDB" id="A0A9R0JCP5"/>
<evidence type="ECO:0000313" key="3">
    <source>
        <dbReference type="RefSeq" id="XP_021864034.1"/>
    </source>
</evidence>
<reference evidence="3" key="2">
    <citation type="submission" date="2025-08" db="UniProtKB">
        <authorList>
            <consortium name="RefSeq"/>
        </authorList>
    </citation>
    <scope>IDENTIFICATION</scope>
    <source>
        <tissue evidence="3">Leaf</tissue>
    </source>
</reference>
<reference evidence="2" key="1">
    <citation type="journal article" date="2021" name="Nat. Commun.">
        <title>Genomic analyses provide insights into spinach domestication and the genetic basis of agronomic traits.</title>
        <authorList>
            <person name="Cai X."/>
            <person name="Sun X."/>
            <person name="Xu C."/>
            <person name="Sun H."/>
            <person name="Wang X."/>
            <person name="Ge C."/>
            <person name="Zhang Z."/>
            <person name="Wang Q."/>
            <person name="Fei Z."/>
            <person name="Jiao C."/>
            <person name="Wang Q."/>
        </authorList>
    </citation>
    <scope>NUCLEOTIDE SEQUENCE [LARGE SCALE GENOMIC DNA]</scope>
    <source>
        <strain evidence="2">cv. Varoflay</strain>
    </source>
</reference>
<feature type="transmembrane region" description="Helical" evidence="1">
    <location>
        <begin position="588"/>
        <end position="606"/>
    </location>
</feature>
<dbReference type="PANTHER" id="PTHR13304:SF0">
    <property type="entry name" value="GLYCOSYLPHOSPHATIDYLINOSITOL ANCHOR ATTACHMENT 1 PROTEIN"/>
    <property type="match status" value="1"/>
</dbReference>